<dbReference type="Proteomes" id="UP000092565">
    <property type="component" value="Chromosome"/>
</dbReference>
<organism evidence="2 4">
    <name type="scientific">Phaeobacter gallaeciensis</name>
    <dbReference type="NCBI Taxonomy" id="60890"/>
    <lineage>
        <taxon>Bacteria</taxon>
        <taxon>Pseudomonadati</taxon>
        <taxon>Pseudomonadota</taxon>
        <taxon>Alphaproteobacteria</taxon>
        <taxon>Rhodobacterales</taxon>
        <taxon>Roseobacteraceae</taxon>
        <taxon>Phaeobacter</taxon>
    </lineage>
</organism>
<dbReference type="Proteomes" id="UP001218364">
    <property type="component" value="Unassembled WGS sequence"/>
</dbReference>
<reference evidence="2 4" key="1">
    <citation type="submission" date="2016-04" db="EMBL/GenBank/DDBJ databases">
        <authorList>
            <person name="Evans L.H."/>
            <person name="Alamgir A."/>
            <person name="Owens N."/>
            <person name="Weber N.D."/>
            <person name="Virtaneva K."/>
            <person name="Barbian K."/>
            <person name="Babar A."/>
            <person name="Rosenke K."/>
        </authorList>
    </citation>
    <scope>NUCLEOTIDE SEQUENCE [LARGE SCALE GENOMIC DNA]</scope>
    <source>
        <strain evidence="2 4">JL2886</strain>
    </source>
</reference>
<dbReference type="EMBL" id="JARCJK010000003">
    <property type="protein sequence ID" value="MDE4165906.1"/>
    <property type="molecule type" value="Genomic_DNA"/>
</dbReference>
<evidence type="ECO:0008006" key="6">
    <source>
        <dbReference type="Google" id="ProtNLM"/>
    </source>
</evidence>
<evidence type="ECO:0000313" key="2">
    <source>
        <dbReference type="EMBL" id="ANP35914.1"/>
    </source>
</evidence>
<dbReference type="RefSeq" id="WP_065270973.1">
    <property type="nucleotide sequence ID" value="NZ_CP015124.1"/>
</dbReference>
<reference evidence="3 5" key="2">
    <citation type="submission" date="2023-02" db="EMBL/GenBank/DDBJ databases">
        <title>Population genomics of bacteria associated with diatom.</title>
        <authorList>
            <person name="Xie J."/>
            <person name="Wang H."/>
        </authorList>
    </citation>
    <scope>NUCLEOTIDE SEQUENCE [LARGE SCALE GENOMIC DNA]</scope>
    <source>
        <strain evidence="3 5">PT47_8</strain>
    </source>
</reference>
<evidence type="ECO:0000313" key="4">
    <source>
        <dbReference type="Proteomes" id="UP000092565"/>
    </source>
</evidence>
<sequence>MAHRNSALAFTALSFSFLATGLGASEQFSIVSEQFFQKGGGDRRPVLAIPAKAEIIPRTTTEARAQPDLEAEMEAVQANLASLFRGRSGTSMFRDVTRRSIVGGDAARRLMQLIASAEAGKAQYDAVQYAATIRPSKLPTHMTIGEIYKWIDDTPGQQHAIGRYQFIPATLKRLVKHVGANRSDRFSPQLQDRLAQQLLEEAGFSATVAGDMSRHDFMNNLAKIWAGLPTSSGKSYYHGLAGNKAVLSWAKFDKEMAQLFPG</sequence>
<dbReference type="SUPFAM" id="SSF53955">
    <property type="entry name" value="Lysozyme-like"/>
    <property type="match status" value="1"/>
</dbReference>
<evidence type="ECO:0000256" key="1">
    <source>
        <dbReference type="SAM" id="SignalP"/>
    </source>
</evidence>
<dbReference type="AlphaFoldDB" id="A0A1B0ZP95"/>
<dbReference type="EMBL" id="CP015124">
    <property type="protein sequence ID" value="ANP35914.1"/>
    <property type="molecule type" value="Genomic_DNA"/>
</dbReference>
<evidence type="ECO:0000313" key="3">
    <source>
        <dbReference type="EMBL" id="MDE4165906.1"/>
    </source>
</evidence>
<keyword evidence="1" id="KW-0732">Signal</keyword>
<dbReference type="InterPro" id="IPR023346">
    <property type="entry name" value="Lysozyme-like_dom_sf"/>
</dbReference>
<accession>A0A1B0ZP95</accession>
<keyword evidence="4" id="KW-1185">Reference proteome</keyword>
<dbReference type="Gene3D" id="1.10.530.10">
    <property type="match status" value="1"/>
</dbReference>
<feature type="chain" id="PRO_5044369973" description="Muramidase" evidence="1">
    <location>
        <begin position="22"/>
        <end position="262"/>
    </location>
</feature>
<dbReference type="PATRIC" id="fig|60890.4.peg.965"/>
<proteinExistence type="predicted"/>
<feature type="signal peptide" evidence="1">
    <location>
        <begin position="1"/>
        <end position="21"/>
    </location>
</feature>
<gene>
    <name evidence="2" type="ORF">JL2886_00992</name>
    <name evidence="3" type="ORF">PXK24_09390</name>
</gene>
<evidence type="ECO:0000313" key="5">
    <source>
        <dbReference type="Proteomes" id="UP001218364"/>
    </source>
</evidence>
<name>A0A1B0ZP95_9RHOB</name>
<protein>
    <recommendedName>
        <fullName evidence="6">Muramidase</fullName>
    </recommendedName>
</protein>